<dbReference type="SUPFAM" id="SSF69618">
    <property type="entry name" value="HemD-like"/>
    <property type="match status" value="1"/>
</dbReference>
<reference evidence="2 3" key="2">
    <citation type="submission" date="2022-06" db="EMBL/GenBank/DDBJ databases">
        <title>Genomic Encyclopedia of Type Strains, Phase I: the one thousand microbial genomes (KMG-I) project.</title>
        <authorList>
            <person name="Kyrpides N."/>
        </authorList>
    </citation>
    <scope>NUCLEOTIDE SEQUENCE [LARGE SCALE GENOMIC DNA]</scope>
    <source>
        <strain evidence="2 3">DSM 43889</strain>
    </source>
</reference>
<evidence type="ECO:0000259" key="1">
    <source>
        <dbReference type="Pfam" id="PF02602"/>
    </source>
</evidence>
<gene>
    <name evidence="2" type="ORF">G443_002510</name>
</gene>
<accession>A0ABT1JIA0</accession>
<dbReference type="Gene3D" id="3.40.50.10090">
    <property type="match status" value="2"/>
</dbReference>
<dbReference type="RefSeq" id="WP_026417264.1">
    <property type="nucleotide sequence ID" value="NZ_AUBJ02000001.1"/>
</dbReference>
<protein>
    <submittedName>
        <fullName evidence="2">Uroporphyrinogen-III synthase</fullName>
    </submittedName>
</protein>
<dbReference type="InterPro" id="IPR036108">
    <property type="entry name" value="4pyrrol_syn_uPrphyn_synt_sf"/>
</dbReference>
<dbReference type="NCBIfam" id="NF005568">
    <property type="entry name" value="PRK07239.1"/>
    <property type="match status" value="1"/>
</dbReference>
<dbReference type="InterPro" id="IPR039793">
    <property type="entry name" value="UROS/Hem4"/>
</dbReference>
<feature type="domain" description="Tetrapyrrole biosynthesis uroporphyrinogen III synthase" evidence="1">
    <location>
        <begin position="23"/>
        <end position="263"/>
    </location>
</feature>
<dbReference type="Pfam" id="PF02602">
    <property type="entry name" value="HEM4"/>
    <property type="match status" value="1"/>
</dbReference>
<keyword evidence="3" id="KW-1185">Reference proteome</keyword>
<name>A0ABT1JIA0_ACTCY</name>
<dbReference type="InterPro" id="IPR003754">
    <property type="entry name" value="4pyrrol_synth_uPrphyn_synth"/>
</dbReference>
<dbReference type="CDD" id="cd06578">
    <property type="entry name" value="HemD"/>
    <property type="match status" value="1"/>
</dbReference>
<reference evidence="2 3" key="1">
    <citation type="submission" date="2013-07" db="EMBL/GenBank/DDBJ databases">
        <authorList>
            <consortium name="DOE Joint Genome Institute"/>
            <person name="Reeve W."/>
            <person name="Huntemann M."/>
            <person name="Han J."/>
            <person name="Chen A."/>
            <person name="Kyrpides N."/>
            <person name="Mavromatis K."/>
            <person name="Markowitz V."/>
            <person name="Palaniappan K."/>
            <person name="Ivanova N."/>
            <person name="Schaumberg A."/>
            <person name="Pati A."/>
            <person name="Liolios K."/>
            <person name="Nordberg H.P."/>
            <person name="Cantor M.N."/>
            <person name="Hua S.X."/>
            <person name="Woyke T."/>
        </authorList>
    </citation>
    <scope>NUCLEOTIDE SEQUENCE [LARGE SCALE GENOMIC DNA]</scope>
    <source>
        <strain evidence="2 3">DSM 43889</strain>
    </source>
</reference>
<dbReference type="PANTHER" id="PTHR40082:SF1">
    <property type="entry name" value="BLR5956 PROTEIN"/>
    <property type="match status" value="1"/>
</dbReference>
<comment type="caution">
    <text evidence="2">The sequence shown here is derived from an EMBL/GenBank/DDBJ whole genome shotgun (WGS) entry which is preliminary data.</text>
</comment>
<dbReference type="EMBL" id="AUBJ02000001">
    <property type="protein sequence ID" value="MCP2332240.1"/>
    <property type="molecule type" value="Genomic_DNA"/>
</dbReference>
<evidence type="ECO:0000313" key="3">
    <source>
        <dbReference type="Proteomes" id="UP000791080"/>
    </source>
</evidence>
<sequence>MAQDHRPLLGLTVGVTAARRAEELGGLLERRGARVVYGPAIRSVALADDDRLAAATDAVLAAPVDLVVAITGVGFRGWLDTAEGRGRREGLLGRLGAAEVLARGPKARGAVRGAGLPDPWTAGSETVAEVLDELLRRDLDGRRIAVQEQGEPMTEFCEALRRRGAEVIPVGVYRWTDPEDVGPLDSLIDAVARAEVHALTFTSAPAATNLLRRAERTGRGEPLRRALRTSCLVACVGPVTAAPLEREGLPVRTPDRPRTGALARQLERELPTFVAATGAG</sequence>
<organism evidence="2 3">
    <name type="scientific">Actinoalloteichus caeruleus DSM 43889</name>
    <dbReference type="NCBI Taxonomy" id="1120930"/>
    <lineage>
        <taxon>Bacteria</taxon>
        <taxon>Bacillati</taxon>
        <taxon>Actinomycetota</taxon>
        <taxon>Actinomycetes</taxon>
        <taxon>Pseudonocardiales</taxon>
        <taxon>Pseudonocardiaceae</taxon>
        <taxon>Actinoalloteichus</taxon>
        <taxon>Actinoalloteichus cyanogriseus</taxon>
    </lineage>
</organism>
<proteinExistence type="predicted"/>
<dbReference type="PANTHER" id="PTHR40082">
    <property type="entry name" value="BLR5956 PROTEIN"/>
    <property type="match status" value="1"/>
</dbReference>
<evidence type="ECO:0000313" key="2">
    <source>
        <dbReference type="EMBL" id="MCP2332240.1"/>
    </source>
</evidence>
<dbReference type="Proteomes" id="UP000791080">
    <property type="component" value="Unassembled WGS sequence"/>
</dbReference>